<organism evidence="1">
    <name type="scientific">Burkholderia pseudomallei 1710a</name>
    <dbReference type="NCBI Taxonomy" id="320371"/>
    <lineage>
        <taxon>Bacteria</taxon>
        <taxon>Pseudomonadati</taxon>
        <taxon>Pseudomonadota</taxon>
        <taxon>Betaproteobacteria</taxon>
        <taxon>Burkholderiales</taxon>
        <taxon>Burkholderiaceae</taxon>
        <taxon>Burkholderia</taxon>
        <taxon>pseudomallei group</taxon>
    </lineage>
</organism>
<proteinExistence type="predicted"/>
<dbReference type="EMBL" id="CM000833">
    <property type="protein sequence ID" value="EET03982.1"/>
    <property type="molecule type" value="Genomic_DNA"/>
</dbReference>
<protein>
    <submittedName>
        <fullName evidence="1">Uncharacterized protein</fullName>
    </submittedName>
</protein>
<dbReference type="HOGENOM" id="CLU_3041288_0_0_4"/>
<gene>
    <name evidence="1" type="ORF">BURPS1710A_A3222</name>
</gene>
<dbReference type="Proteomes" id="UP000001812">
    <property type="component" value="Chromosome II"/>
</dbReference>
<dbReference type="AlphaFoldDB" id="A0A0E1W2U9"/>
<name>A0A0E1W2U9_BURPE</name>
<reference evidence="1" key="1">
    <citation type="submission" date="2009-05" db="EMBL/GenBank/DDBJ databases">
        <authorList>
            <person name="Harkins D.M."/>
            <person name="DeShazer D."/>
            <person name="Woods D.E."/>
            <person name="Brinkac L.M."/>
            <person name="Brown K.A."/>
            <person name="Hung G.C."/>
            <person name="Tuanyok A."/>
            <person name="Zhang B."/>
            <person name="Nierman W.C."/>
        </authorList>
    </citation>
    <scope>NUCLEOTIDE SEQUENCE [LARGE SCALE GENOMIC DNA]</scope>
    <source>
        <strain evidence="1">1710a</strain>
    </source>
</reference>
<evidence type="ECO:0000313" key="1">
    <source>
        <dbReference type="EMBL" id="EET03982.1"/>
    </source>
</evidence>
<sequence length="54" mass="6057">MALSFGVAVAKVARMSIKLLYKHRSAYAVIETLLEINQECFIDGKGAYSCSRFR</sequence>
<accession>A0A0E1W2U9</accession>